<reference evidence="2" key="1">
    <citation type="journal article" date="2011" name="PLoS Genet.">
        <title>Genomic analysis of the necrotrophic fungal pathogens Sclerotinia sclerotiorum and Botrytis cinerea.</title>
        <authorList>
            <person name="Amselem J."/>
            <person name="Cuomo C.A."/>
            <person name="van Kan J.A."/>
            <person name="Viaud M."/>
            <person name="Benito E.P."/>
            <person name="Couloux A."/>
            <person name="Coutinho P.M."/>
            <person name="de Vries R.P."/>
            <person name="Dyer P.S."/>
            <person name="Fillinger S."/>
            <person name="Fournier E."/>
            <person name="Gout L."/>
            <person name="Hahn M."/>
            <person name="Kohn L."/>
            <person name="Lapalu N."/>
            <person name="Plummer K.M."/>
            <person name="Pradier J.M."/>
            <person name="Quevillon E."/>
            <person name="Sharon A."/>
            <person name="Simon A."/>
            <person name="ten Have A."/>
            <person name="Tudzynski B."/>
            <person name="Tudzynski P."/>
            <person name="Wincker P."/>
            <person name="Andrew M."/>
            <person name="Anthouard V."/>
            <person name="Beever R.E."/>
            <person name="Beffa R."/>
            <person name="Benoit I."/>
            <person name="Bouzid O."/>
            <person name="Brault B."/>
            <person name="Chen Z."/>
            <person name="Choquer M."/>
            <person name="Collemare J."/>
            <person name="Cotton P."/>
            <person name="Danchin E.G."/>
            <person name="Da Silva C."/>
            <person name="Gautier A."/>
            <person name="Giraud C."/>
            <person name="Giraud T."/>
            <person name="Gonzalez C."/>
            <person name="Grossetete S."/>
            <person name="Guldener U."/>
            <person name="Henrissat B."/>
            <person name="Howlett B.J."/>
            <person name="Kodira C."/>
            <person name="Kretschmer M."/>
            <person name="Lappartient A."/>
            <person name="Leroch M."/>
            <person name="Levis C."/>
            <person name="Mauceli E."/>
            <person name="Neuveglise C."/>
            <person name="Oeser B."/>
            <person name="Pearson M."/>
            <person name="Poulain J."/>
            <person name="Poussereau N."/>
            <person name="Quesneville H."/>
            <person name="Rascle C."/>
            <person name="Schumacher J."/>
            <person name="Segurens B."/>
            <person name="Sexton A."/>
            <person name="Silva E."/>
            <person name="Sirven C."/>
            <person name="Soanes D.M."/>
            <person name="Talbot N.J."/>
            <person name="Templeton M."/>
            <person name="Yandava C."/>
            <person name="Yarden O."/>
            <person name="Zeng Q."/>
            <person name="Rollins J.A."/>
            <person name="Lebrun M.H."/>
            <person name="Dickman M."/>
        </authorList>
    </citation>
    <scope>NUCLEOTIDE SEQUENCE [LARGE SCALE GENOMIC DNA]</scope>
    <source>
        <strain evidence="2">ATCC 18683 / 1980 / Ss-1</strain>
    </source>
</reference>
<proteinExistence type="predicted"/>
<dbReference type="KEGG" id="ssl:SS1G_01043"/>
<sequence>MTEANLQTWVKGYPKWKSFGRFQILHLPIRNQKPQINSPLKPPTLLAVRTLSSTVPLYQDSTIRSDFFISDILLGPPLPNHNYMADHDPGFPIRDVKTEANHRPTKKRGEILVFKEPLDLFAWQPPFSKGADI</sequence>
<evidence type="ECO:0000313" key="1">
    <source>
        <dbReference type="EMBL" id="EDN91639.1"/>
    </source>
</evidence>
<dbReference type="HOGENOM" id="CLU_1907937_0_0_1"/>
<dbReference type="InParanoid" id="A7E6W7"/>
<gene>
    <name evidence="1" type="ORF">SS1G_01043</name>
</gene>
<name>A7E6W7_SCLS1</name>
<organism evidence="1 2">
    <name type="scientific">Sclerotinia sclerotiorum (strain ATCC 18683 / 1980 / Ss-1)</name>
    <name type="common">White mold</name>
    <name type="synonym">Whetzelinia sclerotiorum</name>
    <dbReference type="NCBI Taxonomy" id="665079"/>
    <lineage>
        <taxon>Eukaryota</taxon>
        <taxon>Fungi</taxon>
        <taxon>Dikarya</taxon>
        <taxon>Ascomycota</taxon>
        <taxon>Pezizomycotina</taxon>
        <taxon>Leotiomycetes</taxon>
        <taxon>Helotiales</taxon>
        <taxon>Sclerotiniaceae</taxon>
        <taxon>Sclerotinia</taxon>
    </lineage>
</organism>
<evidence type="ECO:0000313" key="2">
    <source>
        <dbReference type="Proteomes" id="UP000001312"/>
    </source>
</evidence>
<protein>
    <submittedName>
        <fullName evidence="1">Uncharacterized protein</fullName>
    </submittedName>
</protein>
<dbReference type="RefSeq" id="XP_001598953.1">
    <property type="nucleotide sequence ID" value="XM_001598903.1"/>
</dbReference>
<dbReference type="GeneID" id="5494770"/>
<accession>A7E6W7</accession>
<keyword evidence="2" id="KW-1185">Reference proteome</keyword>
<dbReference type="AlphaFoldDB" id="A7E6W7"/>
<dbReference type="EMBL" id="CH476621">
    <property type="protein sequence ID" value="EDN91639.1"/>
    <property type="molecule type" value="Genomic_DNA"/>
</dbReference>
<dbReference type="Proteomes" id="UP000001312">
    <property type="component" value="Unassembled WGS sequence"/>
</dbReference>